<name>V4AQ36_LOTGI</name>
<evidence type="ECO:0000313" key="3">
    <source>
        <dbReference type="Proteomes" id="UP000030746"/>
    </source>
</evidence>
<dbReference type="EMBL" id="KB201362">
    <property type="protein sequence ID" value="ESO96895.1"/>
    <property type="molecule type" value="Genomic_DNA"/>
</dbReference>
<dbReference type="HOGENOM" id="CLU_687509_0_0_1"/>
<proteinExistence type="predicted"/>
<reference evidence="2 3" key="1">
    <citation type="journal article" date="2013" name="Nature">
        <title>Insights into bilaterian evolution from three spiralian genomes.</title>
        <authorList>
            <person name="Simakov O."/>
            <person name="Marletaz F."/>
            <person name="Cho S.J."/>
            <person name="Edsinger-Gonzales E."/>
            <person name="Havlak P."/>
            <person name="Hellsten U."/>
            <person name="Kuo D.H."/>
            <person name="Larsson T."/>
            <person name="Lv J."/>
            <person name="Arendt D."/>
            <person name="Savage R."/>
            <person name="Osoegawa K."/>
            <person name="de Jong P."/>
            <person name="Grimwood J."/>
            <person name="Chapman J.A."/>
            <person name="Shapiro H."/>
            <person name="Aerts A."/>
            <person name="Otillar R.P."/>
            <person name="Terry A.Y."/>
            <person name="Boore J.L."/>
            <person name="Grigoriev I.V."/>
            <person name="Lindberg D.R."/>
            <person name="Seaver E.C."/>
            <person name="Weisblat D.A."/>
            <person name="Putnam N.H."/>
            <person name="Rokhsar D.S."/>
        </authorList>
    </citation>
    <scope>NUCLEOTIDE SEQUENCE [LARGE SCALE GENOMIC DNA]</scope>
</reference>
<protein>
    <submittedName>
        <fullName evidence="2">Uncharacterized protein</fullName>
    </submittedName>
</protein>
<dbReference type="GeneID" id="20248679"/>
<dbReference type="OrthoDB" id="6099306at2759"/>
<keyword evidence="3" id="KW-1185">Reference proteome</keyword>
<evidence type="ECO:0000313" key="2">
    <source>
        <dbReference type="EMBL" id="ESO96895.1"/>
    </source>
</evidence>
<dbReference type="RefSeq" id="XP_009052391.1">
    <property type="nucleotide sequence ID" value="XM_009054143.1"/>
</dbReference>
<dbReference type="KEGG" id="lgi:LOTGIDRAFT_231699"/>
<dbReference type="CTD" id="20248679"/>
<organism evidence="2 3">
    <name type="scientific">Lottia gigantea</name>
    <name type="common">Giant owl limpet</name>
    <dbReference type="NCBI Taxonomy" id="225164"/>
    <lineage>
        <taxon>Eukaryota</taxon>
        <taxon>Metazoa</taxon>
        <taxon>Spiralia</taxon>
        <taxon>Lophotrochozoa</taxon>
        <taxon>Mollusca</taxon>
        <taxon>Gastropoda</taxon>
        <taxon>Patellogastropoda</taxon>
        <taxon>Lottioidea</taxon>
        <taxon>Lottiidae</taxon>
        <taxon>Lottia</taxon>
    </lineage>
</organism>
<feature type="region of interest" description="Disordered" evidence="1">
    <location>
        <begin position="1"/>
        <end position="26"/>
    </location>
</feature>
<evidence type="ECO:0000256" key="1">
    <source>
        <dbReference type="SAM" id="MobiDB-lite"/>
    </source>
</evidence>
<gene>
    <name evidence="2" type="ORF">LOTGIDRAFT_231699</name>
</gene>
<dbReference type="Proteomes" id="UP000030746">
    <property type="component" value="Unassembled WGS sequence"/>
</dbReference>
<accession>V4AQ36</accession>
<sequence length="401" mass="45006">MMTTDEEMFNSKTKDGPEDEVFNSNTRDHPHKITLCYSLDLPSTIVQKFPSLTIRKHTGDRVWFARAPQADVCLFDRDFSRNCMELKCGTGENGEMIVTVKNLDDKKFIELKIPGRDKISLAKDQESRIETQTLLTISLMPLIVIFQNGDVDSSSYEVIMNGLVSQAFNTLMLSTSGNRTSGPPPIPVLHYQTNGAASSSYYPPLPACPDLSQSWPTNSFSSQTRPKQIYEPDSTQFSRNPNTCTSNLRQVDPPYGLYYNADINPSAHPCSCGFGISQGNIITNPESCRCGSQSFIDLHRRETERQTSCPVCNPSIVPYNYTQGGPYYSQSNQQGIHQPLQRCSSDSLRMPTTPINNWHNHRSPGGLPTAAPIRDNFVNTHPYTENTPHDFNVNIIDMYKR</sequence>
<dbReference type="AlphaFoldDB" id="V4AQ36"/>